<keyword evidence="4" id="KW-0949">S-adenosyl-L-methionine</keyword>
<dbReference type="Gene3D" id="3.40.1280.10">
    <property type="match status" value="1"/>
</dbReference>
<keyword evidence="8" id="KW-1185">Reference proteome</keyword>
<dbReference type="CDD" id="cd18098">
    <property type="entry name" value="SpoU-like"/>
    <property type="match status" value="1"/>
</dbReference>
<accession>A0ABY9AV91</accession>
<evidence type="ECO:0000256" key="5">
    <source>
        <dbReference type="SAM" id="MobiDB-lite"/>
    </source>
</evidence>
<feature type="region of interest" description="Disordered" evidence="5">
    <location>
        <begin position="1"/>
        <end position="38"/>
    </location>
</feature>
<dbReference type="Pfam" id="PF00588">
    <property type="entry name" value="SpoU_methylase"/>
    <property type="match status" value="1"/>
</dbReference>
<dbReference type="InterPro" id="IPR001537">
    <property type="entry name" value="SpoU_MeTrfase"/>
</dbReference>
<evidence type="ECO:0000256" key="1">
    <source>
        <dbReference type="ARBA" id="ARBA00007228"/>
    </source>
</evidence>
<proteinExistence type="inferred from homology"/>
<comment type="similarity">
    <text evidence="1">Belongs to the class IV-like SAM-binding methyltransferase superfamily. RNA methyltransferase TrmH family.</text>
</comment>
<organism evidence="7 8">
    <name type="scientific">Paracidovorax citrulli</name>
    <name type="common">Acidovorax citrulli</name>
    <dbReference type="NCBI Taxonomy" id="80869"/>
    <lineage>
        <taxon>Bacteria</taxon>
        <taxon>Pseudomonadati</taxon>
        <taxon>Pseudomonadota</taxon>
        <taxon>Betaproteobacteria</taxon>
        <taxon>Burkholderiales</taxon>
        <taxon>Comamonadaceae</taxon>
        <taxon>Paracidovorax</taxon>
    </lineage>
</organism>
<dbReference type="Proteomes" id="UP001242732">
    <property type="component" value="Chromosome"/>
</dbReference>
<dbReference type="PANTHER" id="PTHR42786">
    <property type="entry name" value="TRNA/RRNA METHYLTRANSFERASE"/>
    <property type="match status" value="1"/>
</dbReference>
<dbReference type="RefSeq" id="WP_232521700.1">
    <property type="nucleotide sequence ID" value="NZ_CP023687.1"/>
</dbReference>
<feature type="compositionally biased region" description="Basic and acidic residues" evidence="5">
    <location>
        <begin position="16"/>
        <end position="27"/>
    </location>
</feature>
<keyword evidence="2 7" id="KW-0489">Methyltransferase</keyword>
<dbReference type="SUPFAM" id="SSF75217">
    <property type="entry name" value="alpha/beta knot"/>
    <property type="match status" value="1"/>
</dbReference>
<reference evidence="7 8" key="1">
    <citation type="submission" date="2023-06" db="EMBL/GenBank/DDBJ databases">
        <authorList>
            <person name="Ham H."/>
            <person name="Park D.S."/>
        </authorList>
    </citation>
    <scope>NUCLEOTIDE SEQUENCE [LARGE SCALE GENOMIC DNA]</scope>
    <source>
        <strain evidence="7 8">KACC 17005</strain>
    </source>
</reference>
<evidence type="ECO:0000256" key="4">
    <source>
        <dbReference type="ARBA" id="ARBA00022691"/>
    </source>
</evidence>
<dbReference type="InterPro" id="IPR029026">
    <property type="entry name" value="tRNA_m1G_MTases_N"/>
</dbReference>
<dbReference type="GO" id="GO:0008168">
    <property type="term" value="F:methyltransferase activity"/>
    <property type="evidence" value="ECO:0007669"/>
    <property type="project" value="UniProtKB-KW"/>
</dbReference>
<evidence type="ECO:0000313" key="8">
    <source>
        <dbReference type="Proteomes" id="UP001242732"/>
    </source>
</evidence>
<name>A0ABY9AV91_PARCI</name>
<gene>
    <name evidence="7" type="ORF">QRO08_09585</name>
</gene>
<feature type="domain" description="tRNA/rRNA methyltransferase SpoU type" evidence="6">
    <location>
        <begin position="53"/>
        <end position="181"/>
    </location>
</feature>
<dbReference type="PANTHER" id="PTHR42786:SF6">
    <property type="entry name" value="TRNA_RRNA METHYLTRANSFERASE SPOU TYPE DOMAIN-CONTAINING PROTEIN"/>
    <property type="match status" value="1"/>
</dbReference>
<keyword evidence="3" id="KW-0808">Transferase</keyword>
<dbReference type="InterPro" id="IPR004384">
    <property type="entry name" value="RNA_MeTrfase_TrmJ/LasT"/>
</dbReference>
<evidence type="ECO:0000313" key="7">
    <source>
        <dbReference type="EMBL" id="WIY50789.1"/>
    </source>
</evidence>
<evidence type="ECO:0000256" key="2">
    <source>
        <dbReference type="ARBA" id="ARBA00022603"/>
    </source>
</evidence>
<dbReference type="GO" id="GO:0032259">
    <property type="term" value="P:methylation"/>
    <property type="evidence" value="ECO:0007669"/>
    <property type="project" value="UniProtKB-KW"/>
</dbReference>
<dbReference type="EMBL" id="CP127363">
    <property type="protein sequence ID" value="WIY50789.1"/>
    <property type="molecule type" value="Genomic_DNA"/>
</dbReference>
<evidence type="ECO:0000259" key="6">
    <source>
        <dbReference type="Pfam" id="PF00588"/>
    </source>
</evidence>
<protein>
    <submittedName>
        <fullName evidence="7">RNA methyltransferase</fullName>
    </submittedName>
</protein>
<dbReference type="InterPro" id="IPR029028">
    <property type="entry name" value="Alpha/beta_knot_MTases"/>
</dbReference>
<sequence>MSTRISMYPPGGSAGRRSEQPERRREQQPPVAPPPADSAPAIAAMQARGYAAIGLHRPKNVLNMGEVMRAAGCYDVRLVAVAGHRFARAPTDTQEAWKHIPTIEVPALLDAMPVGAVPVAVEFIPSATPLPQFVHPERAFYILGPEDGSLPAEIVQQCRHVVFVPTRFCMNLAATVNVLLYDRLAKQPRRPGVRHSSSSEAPVATA</sequence>
<evidence type="ECO:0000256" key="3">
    <source>
        <dbReference type="ARBA" id="ARBA00022679"/>
    </source>
</evidence>